<dbReference type="GO" id="GO:0003723">
    <property type="term" value="F:RNA binding"/>
    <property type="evidence" value="ECO:0007669"/>
    <property type="project" value="UniProtKB-UniRule"/>
</dbReference>
<sequence>MTKNDLHKVFQKYGSIINIKVIKDKLTGENKDYKPKFAEPFSSKHHCDNEDTLPTPASMYDAISPLYRQKISSTKQYLPLSTCSLSNIESKINNERRLIVRCEMTITKYHISKLFDLIPNMEEYSPIDINIFNEHYFIIRYKSCQYATIINDLINQSQNEDTSRIGQLIHQVAKILHIIPQHSISEDFIRNIFNRFGNLIDVRSINSKLYFIMFSDERSADIAMKTMNGQEIPLIRTRTVESNTSVDSTTISIIHCKRQKA</sequence>
<evidence type="ECO:0000259" key="2">
    <source>
        <dbReference type="PROSITE" id="PS50102"/>
    </source>
</evidence>
<dbReference type="EMBL" id="CAJOAX010000006">
    <property type="protein sequence ID" value="CAF3475691.1"/>
    <property type="molecule type" value="Genomic_DNA"/>
</dbReference>
<dbReference type="SUPFAM" id="SSF54928">
    <property type="entry name" value="RNA-binding domain, RBD"/>
    <property type="match status" value="2"/>
</dbReference>
<dbReference type="Pfam" id="PF00076">
    <property type="entry name" value="RRM_1"/>
    <property type="match status" value="2"/>
</dbReference>
<name>A0A818FIE2_9BILA</name>
<proteinExistence type="predicted"/>
<evidence type="ECO:0000256" key="1">
    <source>
        <dbReference type="PROSITE-ProRule" id="PRU00176"/>
    </source>
</evidence>
<protein>
    <recommendedName>
        <fullName evidence="2">RRM domain-containing protein</fullName>
    </recommendedName>
</protein>
<dbReference type="InterPro" id="IPR035979">
    <property type="entry name" value="RBD_domain_sf"/>
</dbReference>
<dbReference type="InterPro" id="IPR012677">
    <property type="entry name" value="Nucleotide-bd_a/b_plait_sf"/>
</dbReference>
<reference evidence="3" key="1">
    <citation type="submission" date="2021-02" db="EMBL/GenBank/DDBJ databases">
        <authorList>
            <person name="Nowell W R."/>
        </authorList>
    </citation>
    <scope>NUCLEOTIDE SEQUENCE</scope>
</reference>
<dbReference type="Gene3D" id="3.30.70.330">
    <property type="match status" value="2"/>
</dbReference>
<gene>
    <name evidence="3" type="ORF">OTI717_LOCUS214</name>
</gene>
<dbReference type="PROSITE" id="PS50102">
    <property type="entry name" value="RRM"/>
    <property type="match status" value="1"/>
</dbReference>
<evidence type="ECO:0000313" key="3">
    <source>
        <dbReference type="EMBL" id="CAF3475691.1"/>
    </source>
</evidence>
<dbReference type="InterPro" id="IPR000504">
    <property type="entry name" value="RRM_dom"/>
</dbReference>
<comment type="caution">
    <text evidence="3">The sequence shown here is derived from an EMBL/GenBank/DDBJ whole genome shotgun (WGS) entry which is preliminary data.</text>
</comment>
<accession>A0A818FIE2</accession>
<keyword evidence="1" id="KW-0694">RNA-binding</keyword>
<organism evidence="3 4">
    <name type="scientific">Rotaria sordida</name>
    <dbReference type="NCBI Taxonomy" id="392033"/>
    <lineage>
        <taxon>Eukaryota</taxon>
        <taxon>Metazoa</taxon>
        <taxon>Spiralia</taxon>
        <taxon>Gnathifera</taxon>
        <taxon>Rotifera</taxon>
        <taxon>Eurotatoria</taxon>
        <taxon>Bdelloidea</taxon>
        <taxon>Philodinida</taxon>
        <taxon>Philodinidae</taxon>
        <taxon>Rotaria</taxon>
    </lineage>
</organism>
<evidence type="ECO:0000313" key="4">
    <source>
        <dbReference type="Proteomes" id="UP000663823"/>
    </source>
</evidence>
<feature type="domain" description="RRM" evidence="2">
    <location>
        <begin position="179"/>
        <end position="247"/>
    </location>
</feature>
<dbReference type="Proteomes" id="UP000663823">
    <property type="component" value="Unassembled WGS sequence"/>
</dbReference>
<dbReference type="AlphaFoldDB" id="A0A818FIE2"/>